<dbReference type="Gene3D" id="1.25.40.20">
    <property type="entry name" value="Ankyrin repeat-containing domain"/>
    <property type="match status" value="2"/>
</dbReference>
<dbReference type="PANTHER" id="PTHR24180:SF45">
    <property type="entry name" value="POLY [ADP-RIBOSE] POLYMERASE TANKYRASE"/>
    <property type="match status" value="1"/>
</dbReference>
<organism evidence="4 5">
    <name type="scientific">Coniochaeta ligniaria NRRL 30616</name>
    <dbReference type="NCBI Taxonomy" id="1408157"/>
    <lineage>
        <taxon>Eukaryota</taxon>
        <taxon>Fungi</taxon>
        <taxon>Dikarya</taxon>
        <taxon>Ascomycota</taxon>
        <taxon>Pezizomycotina</taxon>
        <taxon>Sordariomycetes</taxon>
        <taxon>Sordariomycetidae</taxon>
        <taxon>Coniochaetales</taxon>
        <taxon>Coniochaetaceae</taxon>
        <taxon>Coniochaeta</taxon>
    </lineage>
</organism>
<dbReference type="InParanoid" id="A0A1J7I815"/>
<evidence type="ECO:0000313" key="4">
    <source>
        <dbReference type="EMBL" id="OIW23775.1"/>
    </source>
</evidence>
<keyword evidence="5" id="KW-1185">Reference proteome</keyword>
<dbReference type="SUPFAM" id="SSF48403">
    <property type="entry name" value="Ankyrin repeat"/>
    <property type="match status" value="1"/>
</dbReference>
<evidence type="ECO:0000256" key="3">
    <source>
        <dbReference type="PROSITE-ProRule" id="PRU00023"/>
    </source>
</evidence>
<dbReference type="SMART" id="SM00248">
    <property type="entry name" value="ANK"/>
    <property type="match status" value="7"/>
</dbReference>
<dbReference type="OrthoDB" id="2378324at2759"/>
<proteinExistence type="predicted"/>
<reference evidence="4 5" key="1">
    <citation type="submission" date="2016-10" db="EMBL/GenBank/DDBJ databases">
        <title>Draft genome sequence of Coniochaeta ligniaria NRRL30616, a lignocellulolytic fungus for bioabatement of inhibitors in plant biomass hydrolysates.</title>
        <authorList>
            <consortium name="DOE Joint Genome Institute"/>
            <person name="Jimenez D.J."/>
            <person name="Hector R.E."/>
            <person name="Riley R."/>
            <person name="Sun H."/>
            <person name="Grigoriev I.V."/>
            <person name="Van Elsas J.D."/>
            <person name="Nichols N.N."/>
        </authorList>
    </citation>
    <scope>NUCLEOTIDE SEQUENCE [LARGE SCALE GENOMIC DNA]</scope>
    <source>
        <strain evidence="4 5">NRRL 30616</strain>
    </source>
</reference>
<keyword evidence="1" id="KW-0677">Repeat</keyword>
<dbReference type="Proteomes" id="UP000182658">
    <property type="component" value="Unassembled WGS sequence"/>
</dbReference>
<dbReference type="PROSITE" id="PS50088">
    <property type="entry name" value="ANK_REPEAT"/>
    <property type="match status" value="2"/>
</dbReference>
<dbReference type="PANTHER" id="PTHR24180">
    <property type="entry name" value="CYCLIN-DEPENDENT KINASE INHIBITOR 2C-RELATED"/>
    <property type="match status" value="1"/>
</dbReference>
<evidence type="ECO:0000256" key="2">
    <source>
        <dbReference type="ARBA" id="ARBA00023043"/>
    </source>
</evidence>
<keyword evidence="2 3" id="KW-0040">ANK repeat</keyword>
<feature type="repeat" description="ANK" evidence="3">
    <location>
        <begin position="139"/>
        <end position="171"/>
    </location>
</feature>
<dbReference type="InterPro" id="IPR002110">
    <property type="entry name" value="Ankyrin_rpt"/>
</dbReference>
<dbReference type="Pfam" id="PF13606">
    <property type="entry name" value="Ank_3"/>
    <property type="match status" value="1"/>
</dbReference>
<name>A0A1J7I815_9PEZI</name>
<dbReference type="InterPro" id="IPR036770">
    <property type="entry name" value="Ankyrin_rpt-contain_sf"/>
</dbReference>
<evidence type="ECO:0000313" key="5">
    <source>
        <dbReference type="Proteomes" id="UP000182658"/>
    </source>
</evidence>
<sequence>MALVDLPSELILLTASFLDNAKDKVAFEETCRRVYEVTKGDLFRFLAVREHANTAIRAALAGDTVILDLLWPYNPRFVNRYWEHRLDAPVDWEGCHCGPLDCEHPSRRGNSTLDQRLLTSVFDRLELGRVTACFQRPEGSYALLHFAALYNDTELISWLLDHGADIDQLCKPTSCLEHEAGVAAPCFTALQLALCNRSEEAAELLIERGASLDGQVHRSPGARRWQRPQIDLYTPAICIAAAFGLSRTVQLLLRRGIDIHTPDHWGYTAVHHAADRCWEEKYLDIFALLAAEGADLRDRANSGPRSPLEIAFRQGNFAVVLQLVRLGVGYDEIETGPDNHGSGLELLHFACAFDSKGRGLRYSLHSCFSISRLDDVNFLAKDWETARQQVVEELLDLGKDPNLRATLDHPWCRDDTDGYTPPRGQMDQAYWETRAHSGILPRTNVTALNAVSFYCSTDLVALLIRRGAEVDAQDTNRMTLLWLLCPNELVLDEVYPAWELHHIQPGPVHEWQMKMELLLRSGARIDPWADSADGVLSESALNLVSLITPDVFSLLMEKTTALNMSTENLELLAAGLLAIKHYDKALNIYMCHGPFHLEAREIEAWEEGDPDTALDALDPRMGDNVLKYVGELLGMYDLRPTRDLAAREQIREQTQPYLRQRRQARRKDRSVV</sequence>
<gene>
    <name evidence="4" type="ORF">CONLIGDRAFT_686009</name>
</gene>
<accession>A0A1J7I815</accession>
<dbReference type="EMBL" id="KV875105">
    <property type="protein sequence ID" value="OIW23775.1"/>
    <property type="molecule type" value="Genomic_DNA"/>
</dbReference>
<feature type="repeat" description="ANK" evidence="3">
    <location>
        <begin position="443"/>
        <end position="475"/>
    </location>
</feature>
<evidence type="ECO:0000256" key="1">
    <source>
        <dbReference type="ARBA" id="ARBA00022737"/>
    </source>
</evidence>
<dbReference type="AlphaFoldDB" id="A0A1J7I815"/>
<dbReference type="Pfam" id="PF12796">
    <property type="entry name" value="Ank_2"/>
    <property type="match status" value="1"/>
</dbReference>
<protein>
    <submittedName>
        <fullName evidence="4">Ankyrin</fullName>
    </submittedName>
</protein>
<dbReference type="PROSITE" id="PS50297">
    <property type="entry name" value="ANK_REP_REGION"/>
    <property type="match status" value="1"/>
</dbReference>
<dbReference type="InterPro" id="IPR051637">
    <property type="entry name" value="Ank_repeat_dom-contain_49"/>
</dbReference>
<dbReference type="STRING" id="1408157.A0A1J7I815"/>